<dbReference type="EMBL" id="CM007905">
    <property type="protein sequence ID" value="OTF91713.1"/>
    <property type="molecule type" value="Genomic_DNA"/>
</dbReference>
<name>A0A251RZS0_HELAN</name>
<accession>A0A251RZS0</accession>
<keyword evidence="3" id="KW-1185">Reference proteome</keyword>
<feature type="region of interest" description="Disordered" evidence="1">
    <location>
        <begin position="14"/>
        <end position="34"/>
    </location>
</feature>
<dbReference type="AlphaFoldDB" id="A0A251RZS0"/>
<feature type="compositionally biased region" description="Polar residues" evidence="1">
    <location>
        <begin position="14"/>
        <end position="27"/>
    </location>
</feature>
<dbReference type="Proteomes" id="UP000215914">
    <property type="component" value="Chromosome 16"/>
</dbReference>
<gene>
    <name evidence="2" type="ORF">HannXRQ_Chr16g0513911</name>
</gene>
<organism evidence="2 3">
    <name type="scientific">Helianthus annuus</name>
    <name type="common">Common sunflower</name>
    <dbReference type="NCBI Taxonomy" id="4232"/>
    <lineage>
        <taxon>Eukaryota</taxon>
        <taxon>Viridiplantae</taxon>
        <taxon>Streptophyta</taxon>
        <taxon>Embryophyta</taxon>
        <taxon>Tracheophyta</taxon>
        <taxon>Spermatophyta</taxon>
        <taxon>Magnoliopsida</taxon>
        <taxon>eudicotyledons</taxon>
        <taxon>Gunneridae</taxon>
        <taxon>Pentapetalae</taxon>
        <taxon>asterids</taxon>
        <taxon>campanulids</taxon>
        <taxon>Asterales</taxon>
        <taxon>Asteraceae</taxon>
        <taxon>Asteroideae</taxon>
        <taxon>Heliantheae alliance</taxon>
        <taxon>Heliantheae</taxon>
        <taxon>Helianthus</taxon>
    </lineage>
</organism>
<proteinExistence type="predicted"/>
<evidence type="ECO:0000256" key="1">
    <source>
        <dbReference type="SAM" id="MobiDB-lite"/>
    </source>
</evidence>
<dbReference type="InParanoid" id="A0A251RZS0"/>
<protein>
    <submittedName>
        <fullName evidence="2">Uncharacterized protein</fullName>
    </submittedName>
</protein>
<reference evidence="3" key="1">
    <citation type="journal article" date="2017" name="Nature">
        <title>The sunflower genome provides insights into oil metabolism, flowering and Asterid evolution.</title>
        <authorList>
            <person name="Badouin H."/>
            <person name="Gouzy J."/>
            <person name="Grassa C.J."/>
            <person name="Murat F."/>
            <person name="Staton S.E."/>
            <person name="Cottret L."/>
            <person name="Lelandais-Briere C."/>
            <person name="Owens G.L."/>
            <person name="Carrere S."/>
            <person name="Mayjonade B."/>
            <person name="Legrand L."/>
            <person name="Gill N."/>
            <person name="Kane N.C."/>
            <person name="Bowers J.E."/>
            <person name="Hubner S."/>
            <person name="Bellec A."/>
            <person name="Berard A."/>
            <person name="Berges H."/>
            <person name="Blanchet N."/>
            <person name="Boniface M.C."/>
            <person name="Brunel D."/>
            <person name="Catrice O."/>
            <person name="Chaidir N."/>
            <person name="Claudel C."/>
            <person name="Donnadieu C."/>
            <person name="Faraut T."/>
            <person name="Fievet G."/>
            <person name="Helmstetter N."/>
            <person name="King M."/>
            <person name="Knapp S.J."/>
            <person name="Lai Z."/>
            <person name="Le Paslier M.C."/>
            <person name="Lippi Y."/>
            <person name="Lorenzon L."/>
            <person name="Mandel J.R."/>
            <person name="Marage G."/>
            <person name="Marchand G."/>
            <person name="Marquand E."/>
            <person name="Bret-Mestries E."/>
            <person name="Morien E."/>
            <person name="Nambeesan S."/>
            <person name="Nguyen T."/>
            <person name="Pegot-Espagnet P."/>
            <person name="Pouilly N."/>
            <person name="Raftis F."/>
            <person name="Sallet E."/>
            <person name="Schiex T."/>
            <person name="Thomas J."/>
            <person name="Vandecasteele C."/>
            <person name="Vares D."/>
            <person name="Vear F."/>
            <person name="Vautrin S."/>
            <person name="Crespi M."/>
            <person name="Mangin B."/>
            <person name="Burke J.M."/>
            <person name="Salse J."/>
            <person name="Munos S."/>
            <person name="Vincourt P."/>
            <person name="Rieseberg L.H."/>
            <person name="Langlade N.B."/>
        </authorList>
    </citation>
    <scope>NUCLEOTIDE SEQUENCE [LARGE SCALE GENOMIC DNA]</scope>
    <source>
        <strain evidence="3">cv. SF193</strain>
    </source>
</reference>
<evidence type="ECO:0000313" key="3">
    <source>
        <dbReference type="Proteomes" id="UP000215914"/>
    </source>
</evidence>
<sequence>MIIMGRRKQLRITSTDISKMQDYQSNSHDAHGKGNEYLEARLARIQENQKRLREFGVKNIVDSMESLVDSNKMKKKQ</sequence>
<evidence type="ECO:0000313" key="2">
    <source>
        <dbReference type="EMBL" id="OTF91713.1"/>
    </source>
</evidence>